<proteinExistence type="predicted"/>
<feature type="region of interest" description="Disordered" evidence="1">
    <location>
        <begin position="154"/>
        <end position="173"/>
    </location>
</feature>
<dbReference type="Pfam" id="PF23981">
    <property type="entry name" value="DUF7305"/>
    <property type="match status" value="1"/>
</dbReference>
<feature type="domain" description="DUF7305" evidence="3">
    <location>
        <begin position="320"/>
        <end position="434"/>
    </location>
</feature>
<evidence type="ECO:0000259" key="3">
    <source>
        <dbReference type="Pfam" id="PF23981"/>
    </source>
</evidence>
<dbReference type="EMBL" id="JADEWB010000024">
    <property type="protein sequence ID" value="MBE9235760.1"/>
    <property type="molecule type" value="Genomic_DNA"/>
</dbReference>
<sequence length="477" mass="50943">MNTKSLHTRLKMALLLHSRESGFAMVIAVSLGLIMILVGLTMTMRSQGDQITASQQKATDQALAAAEKGVAYYQQFLNNNRMLAVYPNCNIDPATGECSSSNTAMSWADPQLPGFKSACNPSTPPDTIATAASTSWQPVDSTDVTKGQFRLVSYSYDPKTNDPPTNPPTPPSYPGKGTLIVEGRMANSTSNDEETKAITRLQVIIPVKRPDIENVPIPGVWLGGSSTEDPDATGNNPIAANLLVNNCSLELTDINIVGSNFSAQKTDLSMPTLPEMPTTGVINLGTISTDTTIPVTTGPNASRHTPITFMGQPNTYVYSVDGMTGNGNTTLSVTSPNNVVIFLNGNIDKNIFVDYCRDVNGNRVSNCNPMNFKIFGRGPVGSFICLNGNRYLEAFILAPNYTVGVAGGGSGGGVKGAVWTRSWSNPNSSTVEGDCASNTANVVVEQQGSWSSLIGLQPKYLKPTIDRITSWQRQNVN</sequence>
<protein>
    <recommendedName>
        <fullName evidence="3">DUF7305 domain-containing protein</fullName>
    </recommendedName>
</protein>
<gene>
    <name evidence="4" type="ORF">IQ227_06840</name>
</gene>
<keyword evidence="2" id="KW-1133">Transmembrane helix</keyword>
<keyword evidence="2" id="KW-0812">Transmembrane</keyword>
<dbReference type="Proteomes" id="UP000606776">
    <property type="component" value="Unassembled WGS sequence"/>
</dbReference>
<accession>A0ABR9VC42</accession>
<evidence type="ECO:0000313" key="5">
    <source>
        <dbReference type="Proteomes" id="UP000606776"/>
    </source>
</evidence>
<dbReference type="InterPro" id="IPR055729">
    <property type="entry name" value="DUF7305"/>
</dbReference>
<dbReference type="RefSeq" id="WP_193942277.1">
    <property type="nucleotide sequence ID" value="NZ_JADEWB010000024.1"/>
</dbReference>
<organism evidence="4 5">
    <name type="scientific">Sphaerospermopsis aphanizomenoides LEGE 00250</name>
    <dbReference type="NCBI Taxonomy" id="2777972"/>
    <lineage>
        <taxon>Bacteria</taxon>
        <taxon>Bacillati</taxon>
        <taxon>Cyanobacteriota</taxon>
        <taxon>Cyanophyceae</taxon>
        <taxon>Nostocales</taxon>
        <taxon>Aphanizomenonaceae</taxon>
        <taxon>Sphaerospermopsis</taxon>
        <taxon>Sphaerospermopsis aphanizomenoides</taxon>
    </lineage>
</organism>
<comment type="caution">
    <text evidence="4">The sequence shown here is derived from an EMBL/GenBank/DDBJ whole genome shotgun (WGS) entry which is preliminary data.</text>
</comment>
<keyword evidence="5" id="KW-1185">Reference proteome</keyword>
<evidence type="ECO:0000256" key="1">
    <source>
        <dbReference type="SAM" id="MobiDB-lite"/>
    </source>
</evidence>
<evidence type="ECO:0000313" key="4">
    <source>
        <dbReference type="EMBL" id="MBE9235760.1"/>
    </source>
</evidence>
<feature type="transmembrane region" description="Helical" evidence="2">
    <location>
        <begin position="21"/>
        <end position="42"/>
    </location>
</feature>
<reference evidence="4 5" key="1">
    <citation type="submission" date="2020-10" db="EMBL/GenBank/DDBJ databases">
        <authorList>
            <person name="Castelo-Branco R."/>
            <person name="Eusebio N."/>
            <person name="Adriana R."/>
            <person name="Vieira A."/>
            <person name="Brugerolle De Fraissinette N."/>
            <person name="Rezende De Castro R."/>
            <person name="Schneider M.P."/>
            <person name="Vasconcelos V."/>
            <person name="Leao P.N."/>
        </authorList>
    </citation>
    <scope>NUCLEOTIDE SEQUENCE [LARGE SCALE GENOMIC DNA]</scope>
    <source>
        <strain evidence="4 5">LEGE 00250</strain>
    </source>
</reference>
<feature type="compositionally biased region" description="Pro residues" evidence="1">
    <location>
        <begin position="164"/>
        <end position="173"/>
    </location>
</feature>
<evidence type="ECO:0000256" key="2">
    <source>
        <dbReference type="SAM" id="Phobius"/>
    </source>
</evidence>
<keyword evidence="2" id="KW-0472">Membrane</keyword>
<name>A0ABR9VC42_9CYAN</name>